<dbReference type="RefSeq" id="WP_118201104.1">
    <property type="nucleotide sequence ID" value="NZ_QRIE01000005.1"/>
</dbReference>
<accession>A0A3R6H609</accession>
<keyword evidence="7" id="KW-0234">DNA repair</keyword>
<dbReference type="CDD" id="cd08071">
    <property type="entry name" value="MPN_DUF2466"/>
    <property type="match status" value="1"/>
</dbReference>
<evidence type="ECO:0000313" key="9">
    <source>
        <dbReference type="EMBL" id="RHG64768.1"/>
    </source>
</evidence>
<keyword evidence="2" id="KW-0479">Metal-binding</keyword>
<dbReference type="GO" id="GO:0003677">
    <property type="term" value="F:DNA binding"/>
    <property type="evidence" value="ECO:0007669"/>
    <property type="project" value="InterPro"/>
</dbReference>
<dbReference type="GO" id="GO:0140097">
    <property type="term" value="F:catalytic activity, acting on DNA"/>
    <property type="evidence" value="ECO:0007669"/>
    <property type="project" value="UniProtKB-ARBA"/>
</dbReference>
<dbReference type="AlphaFoldDB" id="A0A3R6H609"/>
<sequence length="226" mass="25780">MKDNARTIKYDSITSYAKEYGVEYMSNENLIASIIGIDPMLQGNEPIRKIFDGSHSLRKASKRTLQELTSIKGIGEKKATAILAAFELGRRFMKEKSKELTDLGSSLDIYNYILPYVKDLEIEESYLFCMDNNFKLIKMVRLSQGGISETPIDVRIVCKEAISCNAVIIALVHNHPSSNCFPSKSDDEITYKIQKACEIMRLYFMDHVIISSKSDQYYSYHDKGRL</sequence>
<dbReference type="Pfam" id="PF04002">
    <property type="entry name" value="RadC"/>
    <property type="match status" value="1"/>
</dbReference>
<dbReference type="GO" id="GO:0046872">
    <property type="term" value="F:metal ion binding"/>
    <property type="evidence" value="ECO:0007669"/>
    <property type="project" value="UniProtKB-KW"/>
</dbReference>
<keyword evidence="5" id="KW-0862">Zinc</keyword>
<evidence type="ECO:0000256" key="6">
    <source>
        <dbReference type="ARBA" id="ARBA00023049"/>
    </source>
</evidence>
<dbReference type="InterPro" id="IPR001405">
    <property type="entry name" value="UPF0758"/>
</dbReference>
<dbReference type="InterPro" id="IPR000445">
    <property type="entry name" value="HhH_motif"/>
</dbReference>
<dbReference type="GO" id="GO:0006508">
    <property type="term" value="P:proteolysis"/>
    <property type="evidence" value="ECO:0007669"/>
    <property type="project" value="UniProtKB-KW"/>
</dbReference>
<evidence type="ECO:0000256" key="1">
    <source>
        <dbReference type="ARBA" id="ARBA00022670"/>
    </source>
</evidence>
<dbReference type="GO" id="GO:0006281">
    <property type="term" value="P:DNA repair"/>
    <property type="evidence" value="ECO:0007669"/>
    <property type="project" value="UniProtKB-KW"/>
</dbReference>
<dbReference type="Pfam" id="PF00633">
    <property type="entry name" value="HHH"/>
    <property type="match status" value="1"/>
</dbReference>
<keyword evidence="1" id="KW-0645">Protease</keyword>
<evidence type="ECO:0000313" key="10">
    <source>
        <dbReference type="Proteomes" id="UP000286501"/>
    </source>
</evidence>
<evidence type="ECO:0000256" key="2">
    <source>
        <dbReference type="ARBA" id="ARBA00022723"/>
    </source>
</evidence>
<evidence type="ECO:0000256" key="5">
    <source>
        <dbReference type="ARBA" id="ARBA00022833"/>
    </source>
</evidence>
<dbReference type="InterPro" id="IPR025657">
    <property type="entry name" value="RadC_JAB"/>
</dbReference>
<evidence type="ECO:0000256" key="4">
    <source>
        <dbReference type="ARBA" id="ARBA00022801"/>
    </source>
</evidence>
<comment type="caution">
    <text evidence="9">The sequence shown here is derived from an EMBL/GenBank/DDBJ whole genome shotgun (WGS) entry which is preliminary data.</text>
</comment>
<evidence type="ECO:0000256" key="7">
    <source>
        <dbReference type="ARBA" id="ARBA00023204"/>
    </source>
</evidence>
<dbReference type="PANTHER" id="PTHR30471">
    <property type="entry name" value="DNA REPAIR PROTEIN RADC"/>
    <property type="match status" value="1"/>
</dbReference>
<proteinExistence type="predicted"/>
<dbReference type="PROSITE" id="PS50249">
    <property type="entry name" value="MPN"/>
    <property type="match status" value="1"/>
</dbReference>
<dbReference type="GO" id="GO:0008237">
    <property type="term" value="F:metallopeptidase activity"/>
    <property type="evidence" value="ECO:0007669"/>
    <property type="project" value="UniProtKB-KW"/>
</dbReference>
<dbReference type="SUPFAM" id="SSF47781">
    <property type="entry name" value="RuvA domain 2-like"/>
    <property type="match status" value="1"/>
</dbReference>
<reference evidence="9 10" key="1">
    <citation type="submission" date="2018-08" db="EMBL/GenBank/DDBJ databases">
        <title>A genome reference for cultivated species of the human gut microbiota.</title>
        <authorList>
            <person name="Zou Y."/>
            <person name="Xue W."/>
            <person name="Luo G."/>
        </authorList>
    </citation>
    <scope>NUCLEOTIDE SEQUENCE [LARGE SCALE GENOMIC DNA]</scope>
    <source>
        <strain evidence="9 10">AM22-1</strain>
    </source>
</reference>
<dbReference type="SUPFAM" id="SSF102712">
    <property type="entry name" value="JAB1/MPN domain"/>
    <property type="match status" value="1"/>
</dbReference>
<dbReference type="InterPro" id="IPR010994">
    <property type="entry name" value="RuvA_2-like"/>
</dbReference>
<dbReference type="InterPro" id="IPR037518">
    <property type="entry name" value="MPN"/>
</dbReference>
<dbReference type="EMBL" id="QRIN01000040">
    <property type="protein sequence ID" value="RHG64768.1"/>
    <property type="molecule type" value="Genomic_DNA"/>
</dbReference>
<feature type="domain" description="MPN" evidence="8">
    <location>
        <begin position="102"/>
        <end position="226"/>
    </location>
</feature>
<dbReference type="Gene3D" id="3.40.140.10">
    <property type="entry name" value="Cytidine Deaminase, domain 2"/>
    <property type="match status" value="1"/>
</dbReference>
<evidence type="ECO:0000256" key="3">
    <source>
        <dbReference type="ARBA" id="ARBA00022763"/>
    </source>
</evidence>
<dbReference type="Proteomes" id="UP000286501">
    <property type="component" value="Unassembled WGS sequence"/>
</dbReference>
<gene>
    <name evidence="9" type="ORF">DW250_09970</name>
</gene>
<organism evidence="9 10">
    <name type="scientific">Segatella copri</name>
    <dbReference type="NCBI Taxonomy" id="165179"/>
    <lineage>
        <taxon>Bacteria</taxon>
        <taxon>Pseudomonadati</taxon>
        <taxon>Bacteroidota</taxon>
        <taxon>Bacteroidia</taxon>
        <taxon>Bacteroidales</taxon>
        <taxon>Prevotellaceae</taxon>
        <taxon>Segatella</taxon>
    </lineage>
</organism>
<protein>
    <recommendedName>
        <fullName evidence="8">MPN domain-containing protein</fullName>
    </recommendedName>
</protein>
<keyword evidence="3" id="KW-0227">DNA damage</keyword>
<keyword evidence="4" id="KW-0378">Hydrolase</keyword>
<dbReference type="SMART" id="SM00278">
    <property type="entry name" value="HhH1"/>
    <property type="match status" value="1"/>
</dbReference>
<dbReference type="InterPro" id="IPR003583">
    <property type="entry name" value="Hlx-hairpin-Hlx_DNA-bd_motif"/>
</dbReference>
<evidence type="ECO:0000259" key="8">
    <source>
        <dbReference type="PROSITE" id="PS50249"/>
    </source>
</evidence>
<keyword evidence="6" id="KW-0482">Metalloprotease</keyword>
<dbReference type="PANTHER" id="PTHR30471:SF3">
    <property type="entry name" value="UPF0758 PROTEIN YEES-RELATED"/>
    <property type="match status" value="1"/>
</dbReference>
<name>A0A3R6H609_9BACT</name>